<comment type="caution">
    <text evidence="2">The sequence shown here is derived from an EMBL/GenBank/DDBJ whole genome shotgun (WGS) entry which is preliminary data.</text>
</comment>
<protein>
    <submittedName>
        <fullName evidence="2">Uncharacterized protein</fullName>
    </submittedName>
</protein>
<feature type="region of interest" description="Disordered" evidence="1">
    <location>
        <begin position="1"/>
        <end position="40"/>
    </location>
</feature>
<dbReference type="EMBL" id="JBEDUW010000002">
    <property type="protein sequence ID" value="KAK9943407.1"/>
    <property type="molecule type" value="Genomic_DNA"/>
</dbReference>
<accession>A0AAW1Y3I2</accession>
<organism evidence="2 3">
    <name type="scientific">Rubus argutus</name>
    <name type="common">Southern blackberry</name>
    <dbReference type="NCBI Taxonomy" id="59490"/>
    <lineage>
        <taxon>Eukaryota</taxon>
        <taxon>Viridiplantae</taxon>
        <taxon>Streptophyta</taxon>
        <taxon>Embryophyta</taxon>
        <taxon>Tracheophyta</taxon>
        <taxon>Spermatophyta</taxon>
        <taxon>Magnoliopsida</taxon>
        <taxon>eudicotyledons</taxon>
        <taxon>Gunneridae</taxon>
        <taxon>Pentapetalae</taxon>
        <taxon>rosids</taxon>
        <taxon>fabids</taxon>
        <taxon>Rosales</taxon>
        <taxon>Rosaceae</taxon>
        <taxon>Rosoideae</taxon>
        <taxon>Rosoideae incertae sedis</taxon>
        <taxon>Rubus</taxon>
    </lineage>
</organism>
<evidence type="ECO:0000256" key="1">
    <source>
        <dbReference type="SAM" id="MobiDB-lite"/>
    </source>
</evidence>
<gene>
    <name evidence="2" type="ORF">M0R45_009017</name>
</gene>
<dbReference type="AlphaFoldDB" id="A0AAW1Y3I2"/>
<reference evidence="2 3" key="1">
    <citation type="journal article" date="2023" name="G3 (Bethesda)">
        <title>A chromosome-length genome assembly and annotation of blackberry (Rubus argutus, cv. 'Hillquist').</title>
        <authorList>
            <person name="Bruna T."/>
            <person name="Aryal R."/>
            <person name="Dudchenko O."/>
            <person name="Sargent D.J."/>
            <person name="Mead D."/>
            <person name="Buti M."/>
            <person name="Cavallini A."/>
            <person name="Hytonen T."/>
            <person name="Andres J."/>
            <person name="Pham M."/>
            <person name="Weisz D."/>
            <person name="Mascagni F."/>
            <person name="Usai G."/>
            <person name="Natali L."/>
            <person name="Bassil N."/>
            <person name="Fernandez G.E."/>
            <person name="Lomsadze A."/>
            <person name="Armour M."/>
            <person name="Olukolu B."/>
            <person name="Poorten T."/>
            <person name="Britton C."/>
            <person name="Davik J."/>
            <person name="Ashrafi H."/>
            <person name="Aiden E.L."/>
            <person name="Borodovsky M."/>
            <person name="Worthington M."/>
        </authorList>
    </citation>
    <scope>NUCLEOTIDE SEQUENCE [LARGE SCALE GENOMIC DNA]</scope>
    <source>
        <strain evidence="2">PI 553951</strain>
    </source>
</reference>
<proteinExistence type="predicted"/>
<dbReference type="Proteomes" id="UP001457282">
    <property type="component" value="Unassembled WGS sequence"/>
</dbReference>
<keyword evidence="3" id="KW-1185">Reference proteome</keyword>
<evidence type="ECO:0000313" key="3">
    <source>
        <dbReference type="Proteomes" id="UP001457282"/>
    </source>
</evidence>
<name>A0AAW1Y3I2_RUBAR</name>
<sequence>MDPKDKVCAETWANPSSGRDLRNETFSDRPPFTNFSSHQHQQKWEDPSILDYGIRIDPSFQKSASLLRRKLQFLATPTMEKILQIERMF</sequence>
<evidence type="ECO:0000313" key="2">
    <source>
        <dbReference type="EMBL" id="KAK9943407.1"/>
    </source>
</evidence>